<comment type="subcellular location">
    <subcellularLocation>
        <location evidence="1">Cell envelope</location>
    </subcellularLocation>
</comment>
<dbReference type="PANTHER" id="PTHR43649">
    <property type="entry name" value="ARABINOSE-BINDING PROTEIN-RELATED"/>
    <property type="match status" value="1"/>
</dbReference>
<feature type="signal peptide" evidence="6">
    <location>
        <begin position="1"/>
        <end position="19"/>
    </location>
</feature>
<keyword evidence="3" id="KW-0813">Transport</keyword>
<dbReference type="InterPro" id="IPR006059">
    <property type="entry name" value="SBP"/>
</dbReference>
<evidence type="ECO:0000313" key="8">
    <source>
        <dbReference type="Proteomes" id="UP001595882"/>
    </source>
</evidence>
<evidence type="ECO:0000256" key="1">
    <source>
        <dbReference type="ARBA" id="ARBA00004196"/>
    </source>
</evidence>
<feature type="chain" id="PRO_5046989069" evidence="6">
    <location>
        <begin position="20"/>
        <end position="449"/>
    </location>
</feature>
<organism evidence="7 8">
    <name type="scientific">Gracilibacillus xinjiangensis</name>
    <dbReference type="NCBI Taxonomy" id="1193282"/>
    <lineage>
        <taxon>Bacteria</taxon>
        <taxon>Bacillati</taxon>
        <taxon>Bacillota</taxon>
        <taxon>Bacilli</taxon>
        <taxon>Bacillales</taxon>
        <taxon>Bacillaceae</taxon>
        <taxon>Gracilibacillus</taxon>
    </lineage>
</organism>
<dbReference type="SUPFAM" id="SSF53850">
    <property type="entry name" value="Periplasmic binding protein-like II"/>
    <property type="match status" value="1"/>
</dbReference>
<evidence type="ECO:0000256" key="6">
    <source>
        <dbReference type="SAM" id="SignalP"/>
    </source>
</evidence>
<feature type="compositionally biased region" description="Acidic residues" evidence="5">
    <location>
        <begin position="32"/>
        <end position="55"/>
    </location>
</feature>
<keyword evidence="4 6" id="KW-0732">Signal</keyword>
<dbReference type="EMBL" id="JBHSDT010000001">
    <property type="protein sequence ID" value="MFC4401559.1"/>
    <property type="molecule type" value="Genomic_DNA"/>
</dbReference>
<dbReference type="Gene3D" id="3.40.190.10">
    <property type="entry name" value="Periplasmic binding protein-like II"/>
    <property type="match status" value="2"/>
</dbReference>
<comment type="caution">
    <text evidence="7">The sequence shown here is derived from an EMBL/GenBank/DDBJ whole genome shotgun (WGS) entry which is preliminary data.</text>
</comment>
<gene>
    <name evidence="7" type="ORF">ACFOY7_00410</name>
</gene>
<accession>A0ABV8WU05</accession>
<dbReference type="PANTHER" id="PTHR43649:SF31">
    <property type="entry name" value="SN-GLYCEROL-3-PHOSPHATE-BINDING PERIPLASMIC PROTEIN UGPB"/>
    <property type="match status" value="1"/>
</dbReference>
<protein>
    <submittedName>
        <fullName evidence="7">ABC transporter substrate-binding protein</fullName>
    </submittedName>
</protein>
<dbReference type="CDD" id="cd14748">
    <property type="entry name" value="PBP2_UgpB"/>
    <property type="match status" value="1"/>
</dbReference>
<evidence type="ECO:0000256" key="2">
    <source>
        <dbReference type="ARBA" id="ARBA00008520"/>
    </source>
</evidence>
<evidence type="ECO:0000256" key="5">
    <source>
        <dbReference type="SAM" id="MobiDB-lite"/>
    </source>
</evidence>
<evidence type="ECO:0000313" key="7">
    <source>
        <dbReference type="EMBL" id="MFC4401559.1"/>
    </source>
</evidence>
<dbReference type="RefSeq" id="WP_390248261.1">
    <property type="nucleotide sequence ID" value="NZ_JBHSDT010000001.1"/>
</dbReference>
<sequence length="449" mass="49471">MKKFWMLGVVGIFFMLLLAACGGNEETNGAEANEEETEQESTENTDEGTETEEASSEPVEVDFWHAMSGPHEEAIKEFVEQFNSEHENITVTPVNQGSYDDLEQKIMAAAKAKSLPTLAQAVTNVVPEYIGNDFVSPLNDFIEDEEIGLSDEELADYVDVFKESSSWDGTYYSLPFSKSTRILFYNTGLLEEHNLEVPETWADIRNIAETVTGDGVVGMGFENSYEAEFQAILKQLGGTYIDEATSEAQFASEEGIKAMTMMKDMIDEGIARTAGEDDYMSNPFGRGDVAMYIGSSAGIPHVGSAAEGNIEWSATTFPTLDGEAATSFAGNDIVMFNQAEEAEQKAAWEFMKFLTSPEVTAEWSMKSGYLPVRYSAQETSEYQAFVEENPEYEAGPQQFDAGFFIARVQGGDAVRNIVLEETELILLGEKSVEEGLQSAQDRANEALQK</sequence>
<reference evidence="8" key="1">
    <citation type="journal article" date="2019" name="Int. J. Syst. Evol. Microbiol.">
        <title>The Global Catalogue of Microorganisms (GCM) 10K type strain sequencing project: providing services to taxonomists for standard genome sequencing and annotation.</title>
        <authorList>
            <consortium name="The Broad Institute Genomics Platform"/>
            <consortium name="The Broad Institute Genome Sequencing Center for Infectious Disease"/>
            <person name="Wu L."/>
            <person name="Ma J."/>
        </authorList>
    </citation>
    <scope>NUCLEOTIDE SEQUENCE [LARGE SCALE GENOMIC DNA]</scope>
    <source>
        <strain evidence="8">CCUG 37865</strain>
    </source>
</reference>
<keyword evidence="8" id="KW-1185">Reference proteome</keyword>
<dbReference type="Pfam" id="PF13416">
    <property type="entry name" value="SBP_bac_8"/>
    <property type="match status" value="1"/>
</dbReference>
<dbReference type="PROSITE" id="PS51257">
    <property type="entry name" value="PROKAR_LIPOPROTEIN"/>
    <property type="match status" value="1"/>
</dbReference>
<dbReference type="Proteomes" id="UP001595882">
    <property type="component" value="Unassembled WGS sequence"/>
</dbReference>
<dbReference type="InterPro" id="IPR050490">
    <property type="entry name" value="Bact_solute-bd_prot1"/>
</dbReference>
<evidence type="ECO:0000256" key="4">
    <source>
        <dbReference type="ARBA" id="ARBA00022729"/>
    </source>
</evidence>
<name>A0ABV8WU05_9BACI</name>
<evidence type="ECO:0000256" key="3">
    <source>
        <dbReference type="ARBA" id="ARBA00022448"/>
    </source>
</evidence>
<feature type="region of interest" description="Disordered" evidence="5">
    <location>
        <begin position="27"/>
        <end position="58"/>
    </location>
</feature>
<proteinExistence type="inferred from homology"/>
<comment type="similarity">
    <text evidence="2">Belongs to the bacterial solute-binding protein 1 family.</text>
</comment>